<dbReference type="AlphaFoldDB" id="A0A1H4DFI5"/>
<evidence type="ECO:0000313" key="3">
    <source>
        <dbReference type="EMBL" id="SEA71515.1"/>
    </source>
</evidence>
<dbReference type="Gene3D" id="2.160.20.120">
    <property type="match status" value="1"/>
</dbReference>
<proteinExistence type="predicted"/>
<keyword evidence="1" id="KW-0732">Signal</keyword>
<dbReference type="RefSeq" id="WP_089762853.1">
    <property type="nucleotide sequence ID" value="NZ_BKAT01000048.1"/>
</dbReference>
<evidence type="ECO:0000256" key="1">
    <source>
        <dbReference type="SAM" id="SignalP"/>
    </source>
</evidence>
<evidence type="ECO:0000259" key="2">
    <source>
        <dbReference type="Pfam" id="PF10988"/>
    </source>
</evidence>
<evidence type="ECO:0000313" key="4">
    <source>
        <dbReference type="Proteomes" id="UP000199656"/>
    </source>
</evidence>
<organism evidence="3 4">
    <name type="scientific">Chitinophaga terrae</name>
    <name type="common">ex Kim and Jung 2007</name>
    <dbReference type="NCBI Taxonomy" id="408074"/>
    <lineage>
        <taxon>Bacteria</taxon>
        <taxon>Pseudomonadati</taxon>
        <taxon>Bacteroidota</taxon>
        <taxon>Chitinophagia</taxon>
        <taxon>Chitinophagales</taxon>
        <taxon>Chitinophagaceae</taxon>
        <taxon>Chitinophaga</taxon>
    </lineage>
</organism>
<keyword evidence="4" id="KW-1185">Reference proteome</keyword>
<name>A0A1H4DFI5_9BACT</name>
<feature type="chain" id="PRO_5011765379" evidence="1">
    <location>
        <begin position="27"/>
        <end position="244"/>
    </location>
</feature>
<reference evidence="4" key="1">
    <citation type="submission" date="2016-10" db="EMBL/GenBank/DDBJ databases">
        <authorList>
            <person name="Varghese N."/>
            <person name="Submissions S."/>
        </authorList>
    </citation>
    <scope>NUCLEOTIDE SEQUENCE [LARGE SCALE GENOMIC DNA]</scope>
    <source>
        <strain evidence="4">DSM 23920</strain>
    </source>
</reference>
<feature type="domain" description="Putative auto-transporter adhesin head GIN" evidence="2">
    <location>
        <begin position="45"/>
        <end position="229"/>
    </location>
</feature>
<dbReference type="EMBL" id="FNRL01000013">
    <property type="protein sequence ID" value="SEA71515.1"/>
    <property type="molecule type" value="Genomic_DNA"/>
</dbReference>
<accession>A0A1H4DFI5</accession>
<feature type="signal peptide" evidence="1">
    <location>
        <begin position="1"/>
        <end position="26"/>
    </location>
</feature>
<dbReference type="PANTHER" id="PTHR39200:SF1">
    <property type="entry name" value="AUTO-TRANSPORTER ADHESIN HEAD GIN DOMAIN-CONTAINING PROTEIN-RELATED"/>
    <property type="match status" value="1"/>
</dbReference>
<dbReference type="Proteomes" id="UP000199656">
    <property type="component" value="Unassembled WGS sequence"/>
</dbReference>
<sequence length="244" mass="25701">MTTTKFFLKPGIALLALLQIASCNFAQNRVKGSGHVVKEDRQISNFRQLKVEGSMDVELVQAGNTTAKVEADDNIVPLIELVSEGDKLIVRIKKGYNINTHNNMVVYLTTPELYEASLAGSGDVELKGKFTSKDEIKLNLSGSGDLKGGEIDAPSVKAGIAGSGDLSVKGQTKEVELSIAGSGNFRGDELLAEDVSVKIAGSGDASVYASVKLEAKIAGSGNVNYKGSPQVTTKIAGSGEVRKR</sequence>
<gene>
    <name evidence="3" type="ORF">SAMN05660909_03111</name>
</gene>
<dbReference type="STRING" id="408074.SAMN05660909_03111"/>
<protein>
    <submittedName>
        <fullName evidence="3">Putative auto-transporter adhesin, head GIN domain</fullName>
    </submittedName>
</protein>
<dbReference type="InterPro" id="IPR021255">
    <property type="entry name" value="DUF2807"/>
</dbReference>
<dbReference type="Pfam" id="PF10988">
    <property type="entry name" value="DUF2807"/>
    <property type="match status" value="1"/>
</dbReference>
<dbReference type="OrthoDB" id="1014513at2"/>
<dbReference type="PANTHER" id="PTHR39200">
    <property type="entry name" value="HYPOTHETICAL EXPORTED PROTEIN"/>
    <property type="match status" value="1"/>
</dbReference>